<dbReference type="RefSeq" id="WP_013943583.1">
    <property type="nucleotide sequence ID" value="NC_015713.1"/>
</dbReference>
<accession>F8L8I7</accession>
<sequence length="245" mass="28023">MPSVTNPMRLIPREAQTLIQDHTEKAPYTPILNVEPILRNCSPLFLNEPPYQDDDSFLDKCLKSISAALGLIHYARSDVRTLLEFHPVAAQIQSHVKEKSDEIAGEMCKMYLSFLDSMFAFEYYSEKLDVLKGNKSEIPKNELIEKFLGSFKEVLGARSSIFIDGKRVSIKDKAFRQTLLDERKTYLDNLYNQLEKVSGNTLEEAELGVQVFKELYELQHTLQIELNYVLVSVLDIVESPLQTLS</sequence>
<reference evidence="1 2" key="2">
    <citation type="journal article" date="2011" name="Mol. Biol. Evol.">
        <title>Unity in variety--the pan-genome of the Chlamydiae.</title>
        <authorList>
            <person name="Collingro A."/>
            <person name="Tischler P."/>
            <person name="Weinmaier T."/>
            <person name="Penz T."/>
            <person name="Heinz E."/>
            <person name="Brunham R.C."/>
            <person name="Read T.D."/>
            <person name="Bavoil P.M."/>
            <person name="Sachse K."/>
            <person name="Kahane S."/>
            <person name="Friedman M.G."/>
            <person name="Rattei T."/>
            <person name="Myers G.S."/>
            <person name="Horn M."/>
        </authorList>
    </citation>
    <scope>NUCLEOTIDE SEQUENCE [LARGE SCALE GENOMIC DNA]</scope>
    <source>
        <strain evidence="2">ATCC VR-1471 / Z</strain>
    </source>
</reference>
<proteinExistence type="predicted"/>
<dbReference type="AlphaFoldDB" id="F8L8I7"/>
<reference key="1">
    <citation type="journal article" date="2011" name="Mol. Biol. Evol.">
        <title>Unity in variety -- the pan-genome of the Chlamydiae.</title>
        <authorList>
            <person name="Collingro A."/>
            <person name="Tischler P."/>
            <person name="Weinmaier T."/>
            <person name="Penz T."/>
            <person name="Heinz E."/>
            <person name="Brunham R.C."/>
            <person name="Read T.D."/>
            <person name="Bavoil P.M."/>
            <person name="Sachse K."/>
            <person name="Kahane S."/>
            <person name="Friedman M.G."/>
            <person name="Rattei T."/>
            <person name="Myers G.S.A."/>
            <person name="Horn M."/>
        </authorList>
    </citation>
    <scope>NUCLEOTIDE SEQUENCE</scope>
    <source>
        <strain>Z</strain>
    </source>
</reference>
<gene>
    <name evidence="1" type="ordered locus">SNE_A12390</name>
</gene>
<dbReference type="KEGG" id="sng:SNE_A12390"/>
<organism evidence="1 2">
    <name type="scientific">Simkania negevensis (strain ATCC VR-1471 / DSM 27360 / Z)</name>
    <dbReference type="NCBI Taxonomy" id="331113"/>
    <lineage>
        <taxon>Bacteria</taxon>
        <taxon>Pseudomonadati</taxon>
        <taxon>Chlamydiota</taxon>
        <taxon>Chlamydiia</taxon>
        <taxon>Parachlamydiales</taxon>
        <taxon>Simkaniaceae</taxon>
        <taxon>Simkania</taxon>
    </lineage>
</organism>
<dbReference type="HOGENOM" id="CLU_1132999_0_0_0"/>
<dbReference type="EMBL" id="FR872582">
    <property type="protein sequence ID" value="CCB89116.1"/>
    <property type="molecule type" value="Genomic_DNA"/>
</dbReference>
<keyword evidence="2" id="KW-1185">Reference proteome</keyword>
<evidence type="ECO:0000313" key="2">
    <source>
        <dbReference type="Proteomes" id="UP000000496"/>
    </source>
</evidence>
<name>F8L8I7_SIMNZ</name>
<evidence type="ECO:0000313" key="1">
    <source>
        <dbReference type="EMBL" id="CCB89116.1"/>
    </source>
</evidence>
<protein>
    <submittedName>
        <fullName evidence="1">Uncharacterized protein</fullName>
    </submittedName>
</protein>
<dbReference type="Proteomes" id="UP000000496">
    <property type="component" value="Chromosome gsn.131"/>
</dbReference>